<reference evidence="4 5" key="1">
    <citation type="journal article" date="2005" name="DNA Res.">
        <title>Complete genome sequence of the facultative anaerobic magnetotactic bacterium Magnetospirillum sp. strain AMB-1.</title>
        <authorList>
            <person name="Matsunaga T."/>
            <person name="Okamura Y."/>
            <person name="Fukuda Y."/>
            <person name="Wahyudi A.T."/>
            <person name="Murase Y."/>
            <person name="Takeyama H."/>
        </authorList>
    </citation>
    <scope>NUCLEOTIDE SEQUENCE [LARGE SCALE GENOMIC DNA]</scope>
    <source>
        <strain evidence="5">ATCC 700264 / AMB-1</strain>
    </source>
</reference>
<sequence length="387" mass="42401">MTYAFLRRAGMGAIGRDASAAAPRVLVAVIDGMAEHRLQVGQALTSFYRVACFEDLREAVPHLRREPPLALVVDESAKPFGGRETIRRLRNMPSLKEVRIIATSGKVDSKLFSTAEELGCDAILSKPFRRSELISTISSLVNHSIEAGWKRLGLYHRHALTSALQTFNGISDLIDRGEAVEYVAVREACSPLVDAVQRNDFKAILNGVRGHDNYSYVHSMRVATFLSLFGHAMGLKGEDLLLLSSGGLLHDIGKMSIPHEVLNKPGRLTDDEFAVMRGHVDSSAAYITQCPTMPKGVGLIAAQHHEKLDGSGYPNGLKGKELNELARMAAIVDVFSALTDRRCYKPPMEPENALKIMHDEMGSHLDTQMLRLFIDLLLSSAEESAAG</sequence>
<dbReference type="GO" id="GO:0008081">
    <property type="term" value="F:phosphoric diester hydrolase activity"/>
    <property type="evidence" value="ECO:0007669"/>
    <property type="project" value="UniProtKB-ARBA"/>
</dbReference>
<dbReference type="GO" id="GO:0000160">
    <property type="term" value="P:phosphorelay signal transduction system"/>
    <property type="evidence" value="ECO:0007669"/>
    <property type="project" value="InterPro"/>
</dbReference>
<dbReference type="InterPro" id="IPR001789">
    <property type="entry name" value="Sig_transdc_resp-reg_receiver"/>
</dbReference>
<dbReference type="CDD" id="cd00156">
    <property type="entry name" value="REC"/>
    <property type="match status" value="1"/>
</dbReference>
<dbReference type="AlphaFoldDB" id="Q2W9L9"/>
<dbReference type="SUPFAM" id="SSF109604">
    <property type="entry name" value="HD-domain/PDEase-like"/>
    <property type="match status" value="1"/>
</dbReference>
<dbReference type="NCBIfam" id="TIGR00277">
    <property type="entry name" value="HDIG"/>
    <property type="match status" value="1"/>
</dbReference>
<protein>
    <submittedName>
        <fullName evidence="4">Response regulator</fullName>
    </submittedName>
</protein>
<dbReference type="InterPro" id="IPR037522">
    <property type="entry name" value="HD_GYP_dom"/>
</dbReference>
<dbReference type="InterPro" id="IPR006675">
    <property type="entry name" value="HDIG_dom"/>
</dbReference>
<dbReference type="PANTHER" id="PTHR43155:SF2">
    <property type="entry name" value="CYCLIC DI-GMP PHOSPHODIESTERASE PA4108"/>
    <property type="match status" value="1"/>
</dbReference>
<dbReference type="Pfam" id="PF13487">
    <property type="entry name" value="HD_5"/>
    <property type="match status" value="1"/>
</dbReference>
<feature type="modified residue" description="4-aspartylphosphate" evidence="1">
    <location>
        <position position="74"/>
    </location>
</feature>
<gene>
    <name evidence="4" type="ordered locus">amb0652</name>
</gene>
<proteinExistence type="predicted"/>
<keyword evidence="5" id="KW-1185">Reference proteome</keyword>
<feature type="domain" description="HD-GYP" evidence="3">
    <location>
        <begin position="193"/>
        <end position="387"/>
    </location>
</feature>
<evidence type="ECO:0000313" key="5">
    <source>
        <dbReference type="Proteomes" id="UP000007058"/>
    </source>
</evidence>
<dbReference type="EMBL" id="AP007255">
    <property type="protein sequence ID" value="BAE49456.1"/>
    <property type="molecule type" value="Genomic_DNA"/>
</dbReference>
<dbReference type="Gene3D" id="3.40.50.2300">
    <property type="match status" value="1"/>
</dbReference>
<accession>Q2W9L9</accession>
<evidence type="ECO:0000256" key="1">
    <source>
        <dbReference type="PROSITE-ProRule" id="PRU00169"/>
    </source>
</evidence>
<dbReference type="Proteomes" id="UP000007058">
    <property type="component" value="Chromosome"/>
</dbReference>
<dbReference type="SMART" id="SM00471">
    <property type="entry name" value="HDc"/>
    <property type="match status" value="1"/>
</dbReference>
<dbReference type="Gene3D" id="1.10.3210.10">
    <property type="entry name" value="Hypothetical protein af1432"/>
    <property type="match status" value="1"/>
</dbReference>
<feature type="domain" description="Response regulatory" evidence="2">
    <location>
        <begin position="26"/>
        <end position="141"/>
    </location>
</feature>
<evidence type="ECO:0000313" key="4">
    <source>
        <dbReference type="EMBL" id="BAE49456.1"/>
    </source>
</evidence>
<dbReference type="SUPFAM" id="SSF52172">
    <property type="entry name" value="CheY-like"/>
    <property type="match status" value="1"/>
</dbReference>
<evidence type="ECO:0000259" key="3">
    <source>
        <dbReference type="PROSITE" id="PS51832"/>
    </source>
</evidence>
<dbReference type="HOGENOM" id="CLU_000445_92_10_5"/>
<dbReference type="PROSITE" id="PS50110">
    <property type="entry name" value="RESPONSE_REGULATORY"/>
    <property type="match status" value="1"/>
</dbReference>
<evidence type="ECO:0000259" key="2">
    <source>
        <dbReference type="PROSITE" id="PS50110"/>
    </source>
</evidence>
<dbReference type="STRING" id="342108.amb0652"/>
<dbReference type="KEGG" id="mag:amb0652"/>
<dbReference type="Pfam" id="PF00072">
    <property type="entry name" value="Response_reg"/>
    <property type="match status" value="1"/>
</dbReference>
<dbReference type="PROSITE" id="PS51832">
    <property type="entry name" value="HD_GYP"/>
    <property type="match status" value="1"/>
</dbReference>
<name>Q2W9L9_PARM1</name>
<dbReference type="PANTHER" id="PTHR43155">
    <property type="entry name" value="CYCLIC DI-GMP PHOSPHODIESTERASE PA4108-RELATED"/>
    <property type="match status" value="1"/>
</dbReference>
<organism evidence="4 5">
    <name type="scientific">Paramagnetospirillum magneticum (strain ATCC 700264 / AMB-1)</name>
    <name type="common">Magnetospirillum magneticum</name>
    <dbReference type="NCBI Taxonomy" id="342108"/>
    <lineage>
        <taxon>Bacteria</taxon>
        <taxon>Pseudomonadati</taxon>
        <taxon>Pseudomonadota</taxon>
        <taxon>Alphaproteobacteria</taxon>
        <taxon>Rhodospirillales</taxon>
        <taxon>Magnetospirillaceae</taxon>
        <taxon>Paramagnetospirillum</taxon>
    </lineage>
</organism>
<dbReference type="CDD" id="cd00077">
    <property type="entry name" value="HDc"/>
    <property type="match status" value="1"/>
</dbReference>
<dbReference type="SMART" id="SM00448">
    <property type="entry name" value="REC"/>
    <property type="match status" value="1"/>
</dbReference>
<dbReference type="InterPro" id="IPR011006">
    <property type="entry name" value="CheY-like_superfamily"/>
</dbReference>
<keyword evidence="1" id="KW-0597">Phosphoprotein</keyword>
<dbReference type="InterPro" id="IPR003607">
    <property type="entry name" value="HD/PDEase_dom"/>
</dbReference>